<gene>
    <name evidence="1" type="ORF">Pint_30158</name>
</gene>
<protein>
    <submittedName>
        <fullName evidence="1">Uncharacterized protein</fullName>
    </submittedName>
</protein>
<sequence>MDGNSNPCPPGSCKEQNKFNIVLLVASVVSVLVVLAAILAILWIRRRRKEGFIGVKKKKVHILRFTTVYHGYLDNTQVAVKMLSASSAQGYKEFQA</sequence>
<proteinExistence type="predicted"/>
<keyword evidence="2" id="KW-1185">Reference proteome</keyword>
<dbReference type="Proteomes" id="UP001163603">
    <property type="component" value="Chromosome 15"/>
</dbReference>
<name>A0ACC0X3V0_9ROSI</name>
<evidence type="ECO:0000313" key="1">
    <source>
        <dbReference type="EMBL" id="KAJ0008323.1"/>
    </source>
</evidence>
<organism evidence="1 2">
    <name type="scientific">Pistacia integerrima</name>
    <dbReference type="NCBI Taxonomy" id="434235"/>
    <lineage>
        <taxon>Eukaryota</taxon>
        <taxon>Viridiplantae</taxon>
        <taxon>Streptophyta</taxon>
        <taxon>Embryophyta</taxon>
        <taxon>Tracheophyta</taxon>
        <taxon>Spermatophyta</taxon>
        <taxon>Magnoliopsida</taxon>
        <taxon>eudicotyledons</taxon>
        <taxon>Gunneridae</taxon>
        <taxon>Pentapetalae</taxon>
        <taxon>rosids</taxon>
        <taxon>malvids</taxon>
        <taxon>Sapindales</taxon>
        <taxon>Anacardiaceae</taxon>
        <taxon>Pistacia</taxon>
    </lineage>
</organism>
<comment type="caution">
    <text evidence="1">The sequence shown here is derived from an EMBL/GenBank/DDBJ whole genome shotgun (WGS) entry which is preliminary data.</text>
</comment>
<dbReference type="EMBL" id="CM047750">
    <property type="protein sequence ID" value="KAJ0008323.1"/>
    <property type="molecule type" value="Genomic_DNA"/>
</dbReference>
<evidence type="ECO:0000313" key="2">
    <source>
        <dbReference type="Proteomes" id="UP001163603"/>
    </source>
</evidence>
<accession>A0ACC0X3V0</accession>
<reference evidence="2" key="1">
    <citation type="journal article" date="2023" name="G3 (Bethesda)">
        <title>Genome assembly and association tests identify interacting loci associated with vigor, precocity, and sex in interspecific pistachio rootstocks.</title>
        <authorList>
            <person name="Palmer W."/>
            <person name="Jacygrad E."/>
            <person name="Sagayaradj S."/>
            <person name="Cavanaugh K."/>
            <person name="Han R."/>
            <person name="Bertier L."/>
            <person name="Beede B."/>
            <person name="Kafkas S."/>
            <person name="Golino D."/>
            <person name="Preece J."/>
            <person name="Michelmore R."/>
        </authorList>
    </citation>
    <scope>NUCLEOTIDE SEQUENCE [LARGE SCALE GENOMIC DNA]</scope>
</reference>